<dbReference type="Proteomes" id="UP000632535">
    <property type="component" value="Unassembled WGS sequence"/>
</dbReference>
<evidence type="ECO:0000313" key="4">
    <source>
        <dbReference type="Proteomes" id="UP000632535"/>
    </source>
</evidence>
<name>A0ABQ2B593_9MICO</name>
<evidence type="ECO:0000256" key="2">
    <source>
        <dbReference type="SAM" id="MobiDB-lite"/>
    </source>
</evidence>
<dbReference type="InterPro" id="IPR004347">
    <property type="entry name" value="Pup_ligase/deamidase"/>
</dbReference>
<proteinExistence type="inferred from homology"/>
<sequence length="572" mass="61533">MGIETEYGVLAPGRPLANPMLMSSQVVTTYRALVPRPGARPPARWDYDDEDPLQDARGFHLQRASAHPSLLTDDPARPAPSGPTAGGVAGEGAAVPASASVAAAATGGRGRRGDARTGEPQEVERPSAEDYDDPSAANCILTNGARLYVDHAHPEYSSPEVTGPLDGVLWDVAGERVMLAAVRSMAQVPGGEVVLYKNNVDGKGASYGTHENYLVDRGLPFGTLVEVLTPFLVTRQVFAGSGRVGIGPTGAEAGYQLSQRADYIEAEVGLETTLRRPIVNTRDEPHADRARWRRLHLIMGDANLFEVATYLKLGTTSLVLWVAEHLDELAAAGVPAREEIAALRLADPVADVQRVSRDLDLTATLELADGRRLTALEVQQAYVDLVERSLAALGGAAGGGPDAETAAVVERWRSVVHRLATDPASCLREVEWVAKRRVLEGLRSRDGLDWDHPRLRALDLQWSDVRPERGIYHRLVASGAVERLVDDESVADAVHHPPTDTRAWFRGEVMARYPDEVSAASWDSVIFDVDGAPALQRVPMLDPTRGTRRHIGSLLDASADAAALLKGLRGEG</sequence>
<keyword evidence="3" id="KW-0647">Proteasome</keyword>
<evidence type="ECO:0000256" key="1">
    <source>
        <dbReference type="ARBA" id="ARBA00009114"/>
    </source>
</evidence>
<dbReference type="PANTHER" id="PTHR42307:SF2">
    <property type="entry name" value="PUP DEAMIDASE_DEPUPYLASE"/>
    <property type="match status" value="1"/>
</dbReference>
<dbReference type="RefSeq" id="WP_188523160.1">
    <property type="nucleotide sequence ID" value="NZ_BMDG01000004.1"/>
</dbReference>
<dbReference type="NCBIfam" id="TIGR03688">
    <property type="entry name" value="depupylase_Dop"/>
    <property type="match status" value="1"/>
</dbReference>
<dbReference type="EMBL" id="BMDG01000004">
    <property type="protein sequence ID" value="GGI06938.1"/>
    <property type="molecule type" value="Genomic_DNA"/>
</dbReference>
<dbReference type="InterPro" id="IPR022366">
    <property type="entry name" value="Pup_deamidase"/>
</dbReference>
<evidence type="ECO:0000313" key="3">
    <source>
        <dbReference type="EMBL" id="GGI06938.1"/>
    </source>
</evidence>
<gene>
    <name evidence="3" type="ORF">GCM10007368_13660</name>
</gene>
<dbReference type="PANTHER" id="PTHR42307">
    <property type="entry name" value="PUP DEAMIDASE/DEPUPYLASE"/>
    <property type="match status" value="1"/>
</dbReference>
<feature type="region of interest" description="Disordered" evidence="2">
    <location>
        <begin position="34"/>
        <end position="136"/>
    </location>
</feature>
<feature type="compositionally biased region" description="Basic and acidic residues" evidence="2">
    <location>
        <begin position="111"/>
        <end position="128"/>
    </location>
</feature>
<organism evidence="3 4">
    <name type="scientific">Isoptericola cucumis</name>
    <dbReference type="NCBI Taxonomy" id="1776856"/>
    <lineage>
        <taxon>Bacteria</taxon>
        <taxon>Bacillati</taxon>
        <taxon>Actinomycetota</taxon>
        <taxon>Actinomycetes</taxon>
        <taxon>Micrococcales</taxon>
        <taxon>Promicromonosporaceae</taxon>
        <taxon>Isoptericola</taxon>
    </lineage>
</organism>
<comment type="similarity">
    <text evidence="1">Belongs to the Pup ligase/Pup deamidase family. Pup deamidase subfamily.</text>
</comment>
<dbReference type="PIRSF" id="PIRSF018077">
    <property type="entry name" value="UCP018077"/>
    <property type="match status" value="1"/>
</dbReference>
<feature type="compositionally biased region" description="Low complexity" evidence="2">
    <location>
        <begin position="91"/>
        <end position="106"/>
    </location>
</feature>
<dbReference type="Pfam" id="PF03136">
    <property type="entry name" value="Pup_ligase"/>
    <property type="match status" value="1"/>
</dbReference>
<dbReference type="GO" id="GO:0000502">
    <property type="term" value="C:proteasome complex"/>
    <property type="evidence" value="ECO:0007669"/>
    <property type="project" value="UniProtKB-KW"/>
</dbReference>
<reference evidence="4" key="1">
    <citation type="journal article" date="2019" name="Int. J. Syst. Evol. Microbiol.">
        <title>The Global Catalogue of Microorganisms (GCM) 10K type strain sequencing project: providing services to taxonomists for standard genome sequencing and annotation.</title>
        <authorList>
            <consortium name="The Broad Institute Genomics Platform"/>
            <consortium name="The Broad Institute Genome Sequencing Center for Infectious Disease"/>
            <person name="Wu L."/>
            <person name="Ma J."/>
        </authorList>
    </citation>
    <scope>NUCLEOTIDE SEQUENCE [LARGE SCALE GENOMIC DNA]</scope>
    <source>
        <strain evidence="4">CCM 8653</strain>
    </source>
</reference>
<accession>A0ABQ2B593</accession>
<comment type="caution">
    <text evidence="3">The sequence shown here is derived from an EMBL/GenBank/DDBJ whole genome shotgun (WGS) entry which is preliminary data.</text>
</comment>
<keyword evidence="4" id="KW-1185">Reference proteome</keyword>
<protein>
    <submittedName>
        <fullName evidence="3">Proteasome accessory factor PafA2</fullName>
    </submittedName>
</protein>